<evidence type="ECO:0000313" key="2">
    <source>
        <dbReference type="Proteomes" id="UP001437256"/>
    </source>
</evidence>
<gene>
    <name evidence="1" type="ORF">AAF712_012814</name>
</gene>
<organism evidence="1 2">
    <name type="scientific">Marasmius tenuissimus</name>
    <dbReference type="NCBI Taxonomy" id="585030"/>
    <lineage>
        <taxon>Eukaryota</taxon>
        <taxon>Fungi</taxon>
        <taxon>Dikarya</taxon>
        <taxon>Basidiomycota</taxon>
        <taxon>Agaricomycotina</taxon>
        <taxon>Agaricomycetes</taxon>
        <taxon>Agaricomycetidae</taxon>
        <taxon>Agaricales</taxon>
        <taxon>Marasmiineae</taxon>
        <taxon>Marasmiaceae</taxon>
        <taxon>Marasmius</taxon>
    </lineage>
</organism>
<dbReference type="EMBL" id="JBBXMP010000178">
    <property type="protein sequence ID" value="KAL0060399.1"/>
    <property type="molecule type" value="Genomic_DNA"/>
</dbReference>
<comment type="caution">
    <text evidence="1">The sequence shown here is derived from an EMBL/GenBank/DDBJ whole genome shotgun (WGS) entry which is preliminary data.</text>
</comment>
<reference evidence="1 2" key="1">
    <citation type="submission" date="2024-05" db="EMBL/GenBank/DDBJ databases">
        <title>A draft genome resource for the thread blight pathogen Marasmius tenuissimus strain MS-2.</title>
        <authorList>
            <person name="Yulfo-Soto G.E."/>
            <person name="Baruah I.K."/>
            <person name="Amoako-Attah I."/>
            <person name="Bukari Y."/>
            <person name="Meinhardt L.W."/>
            <person name="Bailey B.A."/>
            <person name="Cohen S.P."/>
        </authorList>
    </citation>
    <scope>NUCLEOTIDE SEQUENCE [LARGE SCALE GENOMIC DNA]</scope>
    <source>
        <strain evidence="1 2">MS-2</strain>
    </source>
</reference>
<dbReference type="Proteomes" id="UP001437256">
    <property type="component" value="Unassembled WGS sequence"/>
</dbReference>
<sequence>MRAQTRVEDLKELKAYIEQNSIPNITLLLAQCANKGISVKRTLERMSMTVRGEYHTRKYTQYQIDLGTLCYLTGGGSLSYALHKSDLSLPGLSMIKDNCIELALTVSVALKDIGQDIVMNIEVLFSPRSWGRAPGAKKVGHGLSLDEIALEERPFYLALRDLLGGLCREHTKGLNLEVGSTLDNVLAAAEAVSGANPFAHLAKEATVAAISSLSRDGYYAKPILISPTCKTVCIEDSVHIIREILQAWKESQYGMAMHGPIWFVASDGDSKRRGALYTICMTHKLSEGSPLYEILVPLTGLNKWTSEDGITMDFDFKHLFKHKSPSQHK</sequence>
<proteinExistence type="predicted"/>
<name>A0ABR2ZHE4_9AGAR</name>
<keyword evidence="2" id="KW-1185">Reference proteome</keyword>
<protein>
    <submittedName>
        <fullName evidence="1">Uncharacterized protein</fullName>
    </submittedName>
</protein>
<evidence type="ECO:0000313" key="1">
    <source>
        <dbReference type="EMBL" id="KAL0060399.1"/>
    </source>
</evidence>
<accession>A0ABR2ZHE4</accession>